<dbReference type="GO" id="GO:0009451">
    <property type="term" value="P:RNA modification"/>
    <property type="evidence" value="ECO:0007669"/>
    <property type="project" value="InterPro"/>
</dbReference>
<evidence type="ECO:0000313" key="2">
    <source>
        <dbReference type="Proteomes" id="UP000813462"/>
    </source>
</evidence>
<sequence length="118" mass="13170">MLWKAIRLEALTFSSILSVSAGLATLNQGVQILALVLKMGIEPGPSRYACMVDLLGQAGLLDERKRKERDNARMTKKSKVLRKSPGCSWIIVNDKVHLFFAGDQSQVDLEEIKTEILR</sequence>
<dbReference type="Proteomes" id="UP000813462">
    <property type="component" value="Unassembled WGS sequence"/>
</dbReference>
<dbReference type="GO" id="GO:0003723">
    <property type="term" value="F:RNA binding"/>
    <property type="evidence" value="ECO:0007669"/>
    <property type="project" value="InterPro"/>
</dbReference>
<protein>
    <submittedName>
        <fullName evidence="1">Uncharacterized protein</fullName>
    </submittedName>
</protein>
<dbReference type="AlphaFoldDB" id="A0A978UDD7"/>
<gene>
    <name evidence="1" type="ORF">FEM48_Zijuj12G0126500</name>
</gene>
<name>A0A978UDD7_ZIZJJ</name>
<evidence type="ECO:0000313" key="1">
    <source>
        <dbReference type="EMBL" id="KAH7512780.1"/>
    </source>
</evidence>
<dbReference type="InterPro" id="IPR046960">
    <property type="entry name" value="PPR_At4g14850-like_plant"/>
</dbReference>
<proteinExistence type="predicted"/>
<reference evidence="1" key="1">
    <citation type="journal article" date="2021" name="Front. Plant Sci.">
        <title>Chromosome-Scale Genome Assembly for Chinese Sour Jujube and Insights Into Its Genome Evolution and Domestication Signature.</title>
        <authorList>
            <person name="Shen L.-Y."/>
            <person name="Luo H."/>
            <person name="Wang X.-L."/>
            <person name="Wang X.-M."/>
            <person name="Qiu X.-J."/>
            <person name="Liu H."/>
            <person name="Zhou S.-S."/>
            <person name="Jia K.-H."/>
            <person name="Nie S."/>
            <person name="Bao Y.-T."/>
            <person name="Zhang R.-G."/>
            <person name="Yun Q.-Z."/>
            <person name="Chai Y.-H."/>
            <person name="Lu J.-Y."/>
            <person name="Li Y."/>
            <person name="Zhao S.-W."/>
            <person name="Mao J.-F."/>
            <person name="Jia S.-G."/>
            <person name="Mao Y.-M."/>
        </authorList>
    </citation>
    <scope>NUCLEOTIDE SEQUENCE</scope>
    <source>
        <strain evidence="1">AT0</strain>
        <tissue evidence="1">Leaf</tissue>
    </source>
</reference>
<organism evidence="1 2">
    <name type="scientific">Ziziphus jujuba var. spinosa</name>
    <dbReference type="NCBI Taxonomy" id="714518"/>
    <lineage>
        <taxon>Eukaryota</taxon>
        <taxon>Viridiplantae</taxon>
        <taxon>Streptophyta</taxon>
        <taxon>Embryophyta</taxon>
        <taxon>Tracheophyta</taxon>
        <taxon>Spermatophyta</taxon>
        <taxon>Magnoliopsida</taxon>
        <taxon>eudicotyledons</taxon>
        <taxon>Gunneridae</taxon>
        <taxon>Pentapetalae</taxon>
        <taxon>rosids</taxon>
        <taxon>fabids</taxon>
        <taxon>Rosales</taxon>
        <taxon>Rhamnaceae</taxon>
        <taxon>Paliureae</taxon>
        <taxon>Ziziphus</taxon>
    </lineage>
</organism>
<dbReference type="PANTHER" id="PTHR47926">
    <property type="entry name" value="PENTATRICOPEPTIDE REPEAT-CONTAINING PROTEIN"/>
    <property type="match status" value="1"/>
</dbReference>
<accession>A0A978UDD7</accession>
<comment type="caution">
    <text evidence="1">The sequence shown here is derived from an EMBL/GenBank/DDBJ whole genome shotgun (WGS) entry which is preliminary data.</text>
</comment>
<dbReference type="EMBL" id="JAEACU010000012">
    <property type="protein sequence ID" value="KAH7512780.1"/>
    <property type="molecule type" value="Genomic_DNA"/>
</dbReference>